<feature type="region of interest" description="Disordered" evidence="1">
    <location>
        <begin position="262"/>
        <end position="302"/>
    </location>
</feature>
<dbReference type="EMBL" id="AP017424">
    <property type="protein sequence ID" value="BAU85207.1"/>
    <property type="molecule type" value="Genomic_DNA"/>
</dbReference>
<gene>
    <name evidence="2" type="ORF">SLA_4319</name>
</gene>
<feature type="compositionally biased region" description="Low complexity" evidence="1">
    <location>
        <begin position="171"/>
        <end position="223"/>
    </location>
</feature>
<protein>
    <submittedName>
        <fullName evidence="2">Uncharacterized protein</fullName>
    </submittedName>
</protein>
<feature type="compositionally biased region" description="Pro residues" evidence="1">
    <location>
        <begin position="132"/>
        <end position="152"/>
    </location>
</feature>
<keyword evidence="3" id="KW-1185">Reference proteome</keyword>
<feature type="compositionally biased region" description="Pro residues" evidence="1">
    <location>
        <begin position="37"/>
        <end position="48"/>
    </location>
</feature>
<evidence type="ECO:0000256" key="1">
    <source>
        <dbReference type="SAM" id="MobiDB-lite"/>
    </source>
</evidence>
<dbReference type="AlphaFoldDB" id="A0A160P1B3"/>
<feature type="region of interest" description="Disordered" evidence="1">
    <location>
        <begin position="404"/>
        <end position="440"/>
    </location>
</feature>
<accession>A0A160P1B3</accession>
<name>A0A160P1B3_STRLU</name>
<proteinExistence type="predicted"/>
<organism evidence="2 3">
    <name type="scientific">Streptomyces laurentii</name>
    <dbReference type="NCBI Taxonomy" id="39478"/>
    <lineage>
        <taxon>Bacteria</taxon>
        <taxon>Bacillati</taxon>
        <taxon>Actinomycetota</taxon>
        <taxon>Actinomycetes</taxon>
        <taxon>Kitasatosporales</taxon>
        <taxon>Streptomycetaceae</taxon>
        <taxon>Streptomyces</taxon>
    </lineage>
</organism>
<feature type="compositionally biased region" description="Low complexity" evidence="1">
    <location>
        <begin position="49"/>
        <end position="84"/>
    </location>
</feature>
<evidence type="ECO:0000313" key="2">
    <source>
        <dbReference type="EMBL" id="BAU85207.1"/>
    </source>
</evidence>
<evidence type="ECO:0000313" key="3">
    <source>
        <dbReference type="Proteomes" id="UP000217676"/>
    </source>
</evidence>
<sequence>MTHSGQGPEQQYPAAQPLPPEVTPGGPSDAQSTQYLPPIPGAGAPPQPGYGYPHPHAAQAPQPGVPQHGAPQPGYGYPHPAAPADAQATQYISPVPGAPAPGADSQATQYLPPVPPAGADNQATQYLAPVPQQGPPPGHPQGPPPGAVPPPHGQQERPPLADFDNLFRNDAPQQAPQPQPGYGYPHPQAAPQQPQQQHGYGYPHPQAAPPQQQQPYGGYQDAYQDPHYAEPEPPRRKAPVKLIAAVVAGCAVVGLGAGALLSGGGDDKKNVAGKGDQNVAASSPVPPTGPGQAPAPEATVDPVKTQAAALDKLLADSNSSRDAVIRSVELIKKCDNLDQAAADLRAAAAQRRGLITRLKTLSVDKIPNNAALTDSLTRAWQASASADDYYAAWAVQAKTNHKVCKGGHVRPTSQSKAGDRKSGEATAAKKQASGLWNPTADKYQLSRREWSQL</sequence>
<feature type="region of interest" description="Disordered" evidence="1">
    <location>
        <begin position="1"/>
        <end position="235"/>
    </location>
</feature>
<dbReference type="Proteomes" id="UP000217676">
    <property type="component" value="Chromosome"/>
</dbReference>
<dbReference type="KEGG" id="slau:SLA_4319"/>
<reference evidence="2 3" key="1">
    <citation type="journal article" date="2016" name="Genome Announc.">
        <title>Complete Genome Sequence of Thiostrepton-Producing Streptomyces laurentii ATCC 31255.</title>
        <authorList>
            <person name="Doi K."/>
            <person name="Fujino Y."/>
            <person name="Nagayoshi Y."/>
            <person name="Ohshima T."/>
            <person name="Ogata S."/>
        </authorList>
    </citation>
    <scope>NUCLEOTIDE SEQUENCE [LARGE SCALE GENOMIC DNA]</scope>
    <source>
        <strain evidence="2 3">ATCC 31255</strain>
    </source>
</reference>